<comment type="caution">
    <text evidence="1">The sequence shown here is derived from an EMBL/GenBank/DDBJ whole genome shotgun (WGS) entry which is preliminary data.</text>
</comment>
<dbReference type="Proteomes" id="UP000237580">
    <property type="component" value="Unassembled WGS sequence"/>
</dbReference>
<evidence type="ECO:0008006" key="3">
    <source>
        <dbReference type="Google" id="ProtNLM"/>
    </source>
</evidence>
<gene>
    <name evidence="1" type="ORF">NCPPB2254_04179</name>
</gene>
<accession>A0AB38EJW3</accession>
<evidence type="ECO:0000313" key="1">
    <source>
        <dbReference type="EMBL" id="SOQ12967.1"/>
    </source>
</evidence>
<dbReference type="AlphaFoldDB" id="A0AB38EJW3"/>
<reference evidence="1 2" key="1">
    <citation type="submission" date="2017-11" db="EMBL/GenBank/DDBJ databases">
        <authorList>
            <person name="Blom J."/>
        </authorList>
    </citation>
    <scope>NUCLEOTIDE SEQUENCE [LARGE SCALE GENOMIC DNA]</scope>
    <source>
        <strain evidence="1">NCPPB 2254</strain>
    </source>
</reference>
<sequence>MINLSNEIQITSPEKIDSATRVILSTMAESIKRRETKIIEITQNKQYRKRTAILKLWRLISKEKITPLHIDTIYKIASLSEAEALKADTLYYDLSGHYPDMLEDLTGLIVGFKELLCLLWSEKALTLPYTFDMKHLWKKNPDLQKHTYGFISQIAQGSKNLEVAARGWQYRTNWHAPGDVYFSEIWAAIPGMVNIQIGNSHKLSLLAWVKKFSATYPGIVSPDQAFYAERYQLHLATKRYHFGDASDHAMSYEQYLEHFALTPEESKSISSTDPDIRRHEIRKINKRYGYKQSKVTQKHKTIRSRLNAKPIFAKDGMQANDYLVDELSKSVSAEDYILFVEIPKRERNFDWISNDFYPGRGHIDIESKYYQWKTIGNAFIKKVNKPKNSESYANTQIDHTRYLFDYIFCYLPFWKELHPESNIKLPETLADFERTSFWCDDLIDEETVCSIQGTNQLRTEMEMPLTAIKLRELTHTKKTSSQFINSVHLFFEVVRTYGPSYGYVDGTYANPVNIKMDSIGSGGRSKSDKIPFPRDASIVAKAYMHALDTIGIKLRANILNSRIDRETVNRIKSNEWLDLTELNLETTATVRSSKSPQETYTFKIITIPNIYNWWLEGYFIPDTNHQETITVHVPWLSTLRMLAVGLFAGQRIQNGQWLDLRTFDQEFKQSSVDCFNLCMLHVNTDKSGESRDAVIDGHVMASLFDERIFQTEVCPHAPGLVYYENDPSDPNEYGEICPLFRSPWGNNDLPFTDTTYSKEWIHFCRGLDQVYNLIVDDNSHHSFIALTETGKEVAVHVPHSLRAMWITHMRLYGHLEVTYAAQQAGHKVIESFSVSSDYYTVPTPQDMLENINLANIQLADSAYKALMGNIPSPNSPASAIVRGWSENRDQLIIDQKFRSYQFFLIDSQETGMDIIATTNTMPGFQSNCICMRGGACHDRLLRFTGRSRVCSLCDASVYGVDHLYGINVCMRQAHNKSLALIEKISDLNIADVLPSDIEPYHHELSIARYELASYKEIASQLNKVLDDDNANGLITPFRDLAGAKRHAIDMDNPRHRVIANILDSAAYPHLVSSNYPYMIERAAKSPDLLSTVPDLPSAKDVLACQISSILRSTSFSADEIFEIVATSNNVLKDFSK</sequence>
<protein>
    <recommendedName>
        <fullName evidence="3">Integrase</fullName>
    </recommendedName>
</protein>
<dbReference type="RefSeq" id="WP_104720435.1">
    <property type="nucleotide sequence ID" value="NZ_ODAL01000107.1"/>
</dbReference>
<dbReference type="GO" id="GO:0015074">
    <property type="term" value="P:DNA integration"/>
    <property type="evidence" value="ECO:0007669"/>
    <property type="project" value="InterPro"/>
</dbReference>
<proteinExistence type="predicted"/>
<evidence type="ECO:0000313" key="2">
    <source>
        <dbReference type="Proteomes" id="UP000237580"/>
    </source>
</evidence>
<name>A0AB38EJW3_9PSED</name>
<dbReference type="EMBL" id="ODAM01000108">
    <property type="protein sequence ID" value="SOQ12967.1"/>
    <property type="molecule type" value="Genomic_DNA"/>
</dbReference>
<dbReference type="InterPro" id="IPR013762">
    <property type="entry name" value="Integrase-like_cat_sf"/>
</dbReference>
<dbReference type="Gene3D" id="1.10.443.10">
    <property type="entry name" value="Intergrase catalytic core"/>
    <property type="match status" value="1"/>
</dbReference>
<organism evidence="1 2">
    <name type="scientific">Pseudomonas syringae pv. persicae</name>
    <dbReference type="NCBI Taxonomy" id="237306"/>
    <lineage>
        <taxon>Bacteria</taxon>
        <taxon>Pseudomonadati</taxon>
        <taxon>Pseudomonadota</taxon>
        <taxon>Gammaproteobacteria</taxon>
        <taxon>Pseudomonadales</taxon>
        <taxon>Pseudomonadaceae</taxon>
        <taxon>Pseudomonas</taxon>
    </lineage>
</organism>
<dbReference type="GO" id="GO:0003677">
    <property type="term" value="F:DNA binding"/>
    <property type="evidence" value="ECO:0007669"/>
    <property type="project" value="InterPro"/>
</dbReference>
<dbReference type="GO" id="GO:0006310">
    <property type="term" value="P:DNA recombination"/>
    <property type="evidence" value="ECO:0007669"/>
    <property type="project" value="InterPro"/>
</dbReference>